<dbReference type="Pfam" id="PF01244">
    <property type="entry name" value="Peptidase_M19"/>
    <property type="match status" value="1"/>
</dbReference>
<dbReference type="PANTHER" id="PTHR10443">
    <property type="entry name" value="MICROSOMAL DIPEPTIDASE"/>
    <property type="match status" value="1"/>
</dbReference>
<dbReference type="Gene3D" id="3.20.20.140">
    <property type="entry name" value="Metal-dependent hydrolases"/>
    <property type="match status" value="1"/>
</dbReference>
<organism evidence="2 3">
    <name type="scientific">Alishewanella longhuensis</name>
    <dbReference type="NCBI Taxonomy" id="1091037"/>
    <lineage>
        <taxon>Bacteria</taxon>
        <taxon>Pseudomonadati</taxon>
        <taxon>Pseudomonadota</taxon>
        <taxon>Gammaproteobacteria</taxon>
        <taxon>Alteromonadales</taxon>
        <taxon>Alteromonadaceae</taxon>
        <taxon>Alishewanella</taxon>
    </lineage>
</organism>
<feature type="signal peptide" evidence="1">
    <location>
        <begin position="1"/>
        <end position="21"/>
    </location>
</feature>
<feature type="chain" id="PRO_5047125888" evidence="1">
    <location>
        <begin position="22"/>
        <end position="405"/>
    </location>
</feature>
<dbReference type="EMBL" id="BNAO01000002">
    <property type="protein sequence ID" value="GHG65027.1"/>
    <property type="molecule type" value="Genomic_DNA"/>
</dbReference>
<accession>A0ABQ3KWB8</accession>
<name>A0ABQ3KWB8_9ALTE</name>
<dbReference type="RefSeq" id="WP_189431289.1">
    <property type="nucleotide sequence ID" value="NZ_BNAO01000002.1"/>
</dbReference>
<dbReference type="SUPFAM" id="SSF51556">
    <property type="entry name" value="Metallo-dependent hydrolases"/>
    <property type="match status" value="1"/>
</dbReference>
<evidence type="ECO:0000313" key="2">
    <source>
        <dbReference type="EMBL" id="GHG65027.1"/>
    </source>
</evidence>
<sequence length="405" mass="43970">MRFSKIALLTAGLLLSSQAMATSKNITEAEARALHQQILTIDTHVDIGRGYATHLLDPGGFTKAQVDLPKMRAGGLDAVFLIVYAAQGALTAEAYQQAANAAEHSYQAIMRMIRAYPEQVGLARTADDVEALHKAGKRIVLLGMENAYPLGDSIKDVPKWAERGIRYVGLTHIGHNQFSGSSNPRADLNDSENDPGLSALGRQLVKALNQHGILIDVSHVGKKSMLEAIKLSTAPVIASHSSAMSVHANLRNLDDEQLAAIKANGGVAQMVAFRSYVAELDPALAAAINELRQQYLPNGWANANEEQRTSYDAKLTQLRREHPDVTLAQFVDHIDYAVKRIGIEHVGIASDFDGGGGVEGWNDASETLNVTWELMRRGYTKAQIQALWGGNVLRILRQAEQAAKN</sequence>
<dbReference type="PANTHER" id="PTHR10443:SF12">
    <property type="entry name" value="DIPEPTIDASE"/>
    <property type="match status" value="1"/>
</dbReference>
<keyword evidence="3" id="KW-1185">Reference proteome</keyword>
<gene>
    <name evidence="2" type="ORF">GCM10010919_12090</name>
</gene>
<evidence type="ECO:0000256" key="1">
    <source>
        <dbReference type="SAM" id="SignalP"/>
    </source>
</evidence>
<dbReference type="Proteomes" id="UP000659697">
    <property type="component" value="Unassembled WGS sequence"/>
</dbReference>
<keyword evidence="1" id="KW-0732">Signal</keyword>
<reference evidence="3" key="1">
    <citation type="journal article" date="2019" name="Int. J. Syst. Evol. Microbiol.">
        <title>The Global Catalogue of Microorganisms (GCM) 10K type strain sequencing project: providing services to taxonomists for standard genome sequencing and annotation.</title>
        <authorList>
            <consortium name="The Broad Institute Genomics Platform"/>
            <consortium name="The Broad Institute Genome Sequencing Center for Infectious Disease"/>
            <person name="Wu L."/>
            <person name="Ma J."/>
        </authorList>
    </citation>
    <scope>NUCLEOTIDE SEQUENCE [LARGE SCALE GENOMIC DNA]</scope>
    <source>
        <strain evidence="3">CGMCC 1.7003</strain>
    </source>
</reference>
<dbReference type="CDD" id="cd01301">
    <property type="entry name" value="rDP_like"/>
    <property type="match status" value="1"/>
</dbReference>
<dbReference type="PROSITE" id="PS51365">
    <property type="entry name" value="RENAL_DIPEPTIDASE_2"/>
    <property type="match status" value="1"/>
</dbReference>
<protein>
    <submittedName>
        <fullName evidence="2">Peptidase M19</fullName>
    </submittedName>
</protein>
<dbReference type="InterPro" id="IPR032466">
    <property type="entry name" value="Metal_Hydrolase"/>
</dbReference>
<evidence type="ECO:0000313" key="3">
    <source>
        <dbReference type="Proteomes" id="UP000659697"/>
    </source>
</evidence>
<proteinExistence type="predicted"/>
<dbReference type="Gene3D" id="1.10.287.650">
    <property type="entry name" value="L27 domain"/>
    <property type="match status" value="1"/>
</dbReference>
<dbReference type="InterPro" id="IPR008257">
    <property type="entry name" value="Pept_M19"/>
</dbReference>
<comment type="caution">
    <text evidence="2">The sequence shown here is derived from an EMBL/GenBank/DDBJ whole genome shotgun (WGS) entry which is preliminary data.</text>
</comment>